<dbReference type="NCBIfam" id="NF033103">
    <property type="entry name" value="bla_class_A"/>
    <property type="match status" value="1"/>
</dbReference>
<accession>A0A919F614</accession>
<gene>
    <name evidence="9" type="primary">bla</name>
    <name evidence="9" type="ORF">GCM10009090_08640</name>
</gene>
<dbReference type="RefSeq" id="WP_434028647.1">
    <property type="nucleotide sequence ID" value="NZ_BNBA01000005.1"/>
</dbReference>
<dbReference type="SUPFAM" id="SSF56601">
    <property type="entry name" value="beta-lactamase/transpeptidase-like"/>
    <property type="match status" value="1"/>
</dbReference>
<dbReference type="InterPro" id="IPR012338">
    <property type="entry name" value="Beta-lactam/transpept-like"/>
</dbReference>
<dbReference type="GO" id="GO:0030655">
    <property type="term" value="P:beta-lactam antibiotic catabolic process"/>
    <property type="evidence" value="ECO:0007669"/>
    <property type="project" value="InterPro"/>
</dbReference>
<keyword evidence="7" id="KW-0732">Signal</keyword>
<organism evidence="9 10">
    <name type="scientific">Xanthomonas boreopolis</name>
    <dbReference type="NCBI Taxonomy" id="86183"/>
    <lineage>
        <taxon>Bacteria</taxon>
        <taxon>Pseudomonadati</taxon>
        <taxon>Pseudomonadota</taxon>
        <taxon>Gammaproteobacteria</taxon>
        <taxon>Lysobacterales</taxon>
        <taxon>Lysobacteraceae</taxon>
        <taxon>Xanthomonas</taxon>
    </lineage>
</organism>
<evidence type="ECO:0000313" key="10">
    <source>
        <dbReference type="Proteomes" id="UP000623958"/>
    </source>
</evidence>
<dbReference type="AlphaFoldDB" id="A0A919F614"/>
<proteinExistence type="inferred from homology"/>
<evidence type="ECO:0000313" key="9">
    <source>
        <dbReference type="EMBL" id="GHH49382.1"/>
    </source>
</evidence>
<keyword evidence="10" id="KW-1185">Reference proteome</keyword>
<comment type="similarity">
    <text evidence="2 6">Belongs to the class-A beta-lactamase family.</text>
</comment>
<dbReference type="EMBL" id="BNBA01000005">
    <property type="protein sequence ID" value="GHH49382.1"/>
    <property type="molecule type" value="Genomic_DNA"/>
</dbReference>
<protein>
    <recommendedName>
        <fullName evidence="3 6">Beta-lactamase</fullName>
        <ecNumber evidence="3 6">3.5.2.6</ecNumber>
    </recommendedName>
</protein>
<dbReference type="PROSITE" id="PS00146">
    <property type="entry name" value="BETA_LACTAMASE_A"/>
    <property type="match status" value="1"/>
</dbReference>
<feature type="signal peptide" evidence="7">
    <location>
        <begin position="1"/>
        <end position="25"/>
    </location>
</feature>
<evidence type="ECO:0000256" key="7">
    <source>
        <dbReference type="SAM" id="SignalP"/>
    </source>
</evidence>
<dbReference type="InterPro" id="IPR023650">
    <property type="entry name" value="Beta-lactam_class-A_AS"/>
</dbReference>
<evidence type="ECO:0000256" key="6">
    <source>
        <dbReference type="RuleBase" id="RU361140"/>
    </source>
</evidence>
<feature type="chain" id="PRO_5037954990" description="Beta-lactamase" evidence="7">
    <location>
        <begin position="26"/>
        <end position="299"/>
    </location>
</feature>
<evidence type="ECO:0000256" key="3">
    <source>
        <dbReference type="ARBA" id="ARBA00012865"/>
    </source>
</evidence>
<reference evidence="9" key="1">
    <citation type="journal article" date="2014" name="Int. J. Syst. Evol. Microbiol.">
        <title>Complete genome sequence of Corynebacterium casei LMG S-19264T (=DSM 44701T), isolated from a smear-ripened cheese.</title>
        <authorList>
            <consortium name="US DOE Joint Genome Institute (JGI-PGF)"/>
            <person name="Walter F."/>
            <person name="Albersmeier A."/>
            <person name="Kalinowski J."/>
            <person name="Ruckert C."/>
        </authorList>
    </citation>
    <scope>NUCLEOTIDE SEQUENCE</scope>
    <source>
        <strain evidence="9">JCM 13306</strain>
    </source>
</reference>
<dbReference type="PANTHER" id="PTHR35333:SF3">
    <property type="entry name" value="BETA-LACTAMASE-TYPE TRANSPEPTIDASE FOLD CONTAINING PROTEIN"/>
    <property type="match status" value="1"/>
</dbReference>
<dbReference type="InterPro" id="IPR045155">
    <property type="entry name" value="Beta-lactam_cat"/>
</dbReference>
<evidence type="ECO:0000256" key="2">
    <source>
        <dbReference type="ARBA" id="ARBA00009009"/>
    </source>
</evidence>
<dbReference type="GO" id="GO:0008800">
    <property type="term" value="F:beta-lactamase activity"/>
    <property type="evidence" value="ECO:0007669"/>
    <property type="project" value="UniProtKB-UniRule"/>
</dbReference>
<dbReference type="PROSITE" id="PS51318">
    <property type="entry name" value="TAT"/>
    <property type="match status" value="1"/>
</dbReference>
<dbReference type="PANTHER" id="PTHR35333">
    <property type="entry name" value="BETA-LACTAMASE"/>
    <property type="match status" value="1"/>
</dbReference>
<dbReference type="EC" id="3.5.2.6" evidence="3 6"/>
<dbReference type="InterPro" id="IPR000871">
    <property type="entry name" value="Beta-lactam_class-A"/>
</dbReference>
<dbReference type="Proteomes" id="UP000623958">
    <property type="component" value="Unassembled WGS sequence"/>
</dbReference>
<dbReference type="GO" id="GO:0046677">
    <property type="term" value="P:response to antibiotic"/>
    <property type="evidence" value="ECO:0007669"/>
    <property type="project" value="UniProtKB-UniRule"/>
</dbReference>
<evidence type="ECO:0000259" key="8">
    <source>
        <dbReference type="Pfam" id="PF13354"/>
    </source>
</evidence>
<reference evidence="9" key="2">
    <citation type="submission" date="2020-09" db="EMBL/GenBank/DDBJ databases">
        <authorList>
            <person name="Sun Q."/>
            <person name="Ohkuma M."/>
        </authorList>
    </citation>
    <scope>NUCLEOTIDE SEQUENCE</scope>
    <source>
        <strain evidence="9">JCM 13306</strain>
    </source>
</reference>
<dbReference type="Gene3D" id="3.40.710.10">
    <property type="entry name" value="DD-peptidase/beta-lactamase superfamily"/>
    <property type="match status" value="1"/>
</dbReference>
<comment type="catalytic activity">
    <reaction evidence="1 6">
        <text>a beta-lactam + H2O = a substituted beta-amino acid</text>
        <dbReference type="Rhea" id="RHEA:20401"/>
        <dbReference type="ChEBI" id="CHEBI:15377"/>
        <dbReference type="ChEBI" id="CHEBI:35627"/>
        <dbReference type="ChEBI" id="CHEBI:140347"/>
        <dbReference type="EC" id="3.5.2.6"/>
    </reaction>
</comment>
<evidence type="ECO:0000256" key="4">
    <source>
        <dbReference type="ARBA" id="ARBA00022801"/>
    </source>
</evidence>
<feature type="domain" description="Beta-lactamase class A catalytic" evidence="8">
    <location>
        <begin position="52"/>
        <end position="268"/>
    </location>
</feature>
<name>A0A919F614_9XANT</name>
<dbReference type="InterPro" id="IPR006311">
    <property type="entry name" value="TAT_signal"/>
</dbReference>
<dbReference type="PRINTS" id="PR00118">
    <property type="entry name" value="BLACTAMASEA"/>
</dbReference>
<comment type="caution">
    <text evidence="9">The sequence shown here is derived from an EMBL/GenBank/DDBJ whole genome shotgun (WGS) entry which is preliminary data.</text>
</comment>
<dbReference type="Pfam" id="PF13354">
    <property type="entry name" value="Beta-lactamase2"/>
    <property type="match status" value="1"/>
</dbReference>
<sequence length="299" mass="31619">MIARRRFLQVSGLALASLASGGAWAKRGVMNAAGDLAGRWAAIERDSGGRLGVMLLDTAGGRRVGHRQDERFPMCSTFKFLLAAAVLKQVDAGKVDLDRRLPIQASDLVGHSPATGKHVGPDGLSVAEMCQVTLIWSDNAAANLLYPLVGGPAGLTAFLRGIGDATTRTDRLEPMLNEFAPGDPRDTTTPAAMAGTLQRILLGDVLRPASRRRLTDWLIDNRTGNARLRAGLPPDWKIGDKTGSNGEDTVNDIAILWPPGRPPLLLAAYLNGAKVDAAGQDAALRAVAQAVVLDLQGAR</sequence>
<evidence type="ECO:0000256" key="1">
    <source>
        <dbReference type="ARBA" id="ARBA00001526"/>
    </source>
</evidence>
<keyword evidence="5 6" id="KW-0046">Antibiotic resistance</keyword>
<evidence type="ECO:0000256" key="5">
    <source>
        <dbReference type="ARBA" id="ARBA00023251"/>
    </source>
</evidence>
<keyword evidence="4 6" id="KW-0378">Hydrolase</keyword>